<accession>A0A1H7URJ4</accession>
<dbReference type="STRING" id="43775.SAMN04489760_10241"/>
<organism evidence="1 2">
    <name type="scientific">Syntrophus gentianae</name>
    <dbReference type="NCBI Taxonomy" id="43775"/>
    <lineage>
        <taxon>Bacteria</taxon>
        <taxon>Pseudomonadati</taxon>
        <taxon>Thermodesulfobacteriota</taxon>
        <taxon>Syntrophia</taxon>
        <taxon>Syntrophales</taxon>
        <taxon>Syntrophaceae</taxon>
        <taxon>Syntrophus</taxon>
    </lineage>
</organism>
<dbReference type="AlphaFoldDB" id="A0A1H7URJ4"/>
<dbReference type="Proteomes" id="UP000198744">
    <property type="component" value="Unassembled WGS sequence"/>
</dbReference>
<evidence type="ECO:0000313" key="1">
    <source>
        <dbReference type="EMBL" id="SEL99298.1"/>
    </source>
</evidence>
<reference evidence="1 2" key="1">
    <citation type="submission" date="2016-10" db="EMBL/GenBank/DDBJ databases">
        <authorList>
            <person name="de Groot N.N."/>
        </authorList>
    </citation>
    <scope>NUCLEOTIDE SEQUENCE [LARGE SCALE GENOMIC DNA]</scope>
    <source>
        <strain evidence="1 2">DSM 8423</strain>
    </source>
</reference>
<dbReference type="OrthoDB" id="7833188at2"/>
<evidence type="ECO:0008006" key="3">
    <source>
        <dbReference type="Google" id="ProtNLM"/>
    </source>
</evidence>
<dbReference type="EMBL" id="FOBS01000002">
    <property type="protein sequence ID" value="SEL99298.1"/>
    <property type="molecule type" value="Genomic_DNA"/>
</dbReference>
<evidence type="ECO:0000313" key="2">
    <source>
        <dbReference type="Proteomes" id="UP000198744"/>
    </source>
</evidence>
<protein>
    <recommendedName>
        <fullName evidence="3">HEPN domain-containing protein</fullName>
    </recommendedName>
</protein>
<name>A0A1H7URJ4_9BACT</name>
<keyword evidence="2" id="KW-1185">Reference proteome</keyword>
<dbReference type="RefSeq" id="WP_093881973.1">
    <property type="nucleotide sequence ID" value="NZ_FOBS01000002.1"/>
</dbReference>
<gene>
    <name evidence="1" type="ORF">SAMN04489760_10241</name>
</gene>
<sequence length="203" mass="23323">MSDENEKLGLEPIFTPDVDWHCNACLNWTNDALELYVIGYKEAADKLVENIMETPRHQDALVFPICFLYRQYIELRLKELIKSGRRLLDEPAEFPQHHKILTLWETAEMILKKVSDGNIEPPDFLTLPSHVVKEFAKIDPDSFAFRYPNDKHGANPLEGLSHVNLRRVAQYVGAFASAMDAASTGISVYLDQKNEFMREYSGY</sequence>
<proteinExistence type="predicted"/>